<evidence type="ECO:0000256" key="3">
    <source>
        <dbReference type="ARBA" id="ARBA00038493"/>
    </source>
</evidence>
<dbReference type="GO" id="GO:0019172">
    <property type="term" value="F:glyoxalase III activity"/>
    <property type="evidence" value="ECO:0007669"/>
    <property type="project" value="TreeGrafter"/>
</dbReference>
<dbReference type="GO" id="GO:0005737">
    <property type="term" value="C:cytoplasm"/>
    <property type="evidence" value="ECO:0007669"/>
    <property type="project" value="TreeGrafter"/>
</dbReference>
<name>A0A420WR94_9PROT</name>
<keyword evidence="2" id="KW-0456">Lyase</keyword>
<evidence type="ECO:0000256" key="1">
    <source>
        <dbReference type="ARBA" id="ARBA00023016"/>
    </source>
</evidence>
<evidence type="ECO:0000256" key="2">
    <source>
        <dbReference type="ARBA" id="ARBA00023239"/>
    </source>
</evidence>
<dbReference type="InterPro" id="IPR050325">
    <property type="entry name" value="Prot/Nucl_acid_deglycase"/>
</dbReference>
<dbReference type="InterPro" id="IPR002818">
    <property type="entry name" value="DJ-1/PfpI"/>
</dbReference>
<accession>A0A420WR94</accession>
<dbReference type="Gene3D" id="3.40.50.880">
    <property type="match status" value="1"/>
</dbReference>
<dbReference type="GO" id="GO:0006508">
    <property type="term" value="P:proteolysis"/>
    <property type="evidence" value="ECO:0007669"/>
    <property type="project" value="UniProtKB-KW"/>
</dbReference>
<keyword evidence="1" id="KW-0346">Stress response</keyword>
<comment type="similarity">
    <text evidence="3">Belongs to the peptidase C56 family. HSP31-like subfamily.</text>
</comment>
<gene>
    <name evidence="5" type="ORF">BCL74_1370</name>
</gene>
<dbReference type="OrthoDB" id="9792284at2"/>
<evidence type="ECO:0000259" key="4">
    <source>
        <dbReference type="Pfam" id="PF01965"/>
    </source>
</evidence>
<dbReference type="AlphaFoldDB" id="A0A420WR94"/>
<dbReference type="Pfam" id="PF01965">
    <property type="entry name" value="DJ-1_PfpI"/>
    <property type="match status" value="1"/>
</dbReference>
<reference evidence="5 6" key="1">
    <citation type="submission" date="2018-10" db="EMBL/GenBank/DDBJ databases">
        <title>Comparative analysis of microorganisms from saline springs in Andes Mountain Range, Colombia.</title>
        <authorList>
            <person name="Rubin E."/>
        </authorList>
    </citation>
    <scope>NUCLEOTIDE SEQUENCE [LARGE SCALE GENOMIC DNA]</scope>
    <source>
        <strain evidence="5 6">USBA 36</strain>
    </source>
</reference>
<dbReference type="CDD" id="cd03141">
    <property type="entry name" value="GATase1_Hsp31_like"/>
    <property type="match status" value="1"/>
</dbReference>
<dbReference type="RefSeq" id="WP_121218546.1">
    <property type="nucleotide sequence ID" value="NZ_RBIG01000001.1"/>
</dbReference>
<evidence type="ECO:0000313" key="5">
    <source>
        <dbReference type="EMBL" id="RKQ73581.1"/>
    </source>
</evidence>
<keyword evidence="5" id="KW-0378">Hydrolase</keyword>
<comment type="caution">
    <text evidence="5">The sequence shown here is derived from an EMBL/GenBank/DDBJ whole genome shotgun (WGS) entry which is preliminary data.</text>
</comment>
<feature type="domain" description="DJ-1/PfpI" evidence="4">
    <location>
        <begin position="25"/>
        <end position="223"/>
    </location>
</feature>
<organism evidence="5 6">
    <name type="scientific">Oceanibaculum indicum</name>
    <dbReference type="NCBI Taxonomy" id="526216"/>
    <lineage>
        <taxon>Bacteria</taxon>
        <taxon>Pseudomonadati</taxon>
        <taxon>Pseudomonadota</taxon>
        <taxon>Alphaproteobacteria</taxon>
        <taxon>Rhodospirillales</taxon>
        <taxon>Oceanibaculaceae</taxon>
        <taxon>Oceanibaculum</taxon>
    </lineage>
</organism>
<dbReference type="Proteomes" id="UP000277424">
    <property type="component" value="Unassembled WGS sequence"/>
</dbReference>
<proteinExistence type="inferred from homology"/>
<evidence type="ECO:0000313" key="6">
    <source>
        <dbReference type="Proteomes" id="UP000277424"/>
    </source>
</evidence>
<dbReference type="GO" id="GO:0019243">
    <property type="term" value="P:methylglyoxal catabolic process to D-lactate via S-lactoyl-glutathione"/>
    <property type="evidence" value="ECO:0007669"/>
    <property type="project" value="TreeGrafter"/>
</dbReference>
<dbReference type="GO" id="GO:0008233">
    <property type="term" value="F:peptidase activity"/>
    <property type="evidence" value="ECO:0007669"/>
    <property type="project" value="UniProtKB-KW"/>
</dbReference>
<keyword evidence="5" id="KW-0645">Protease</keyword>
<sequence length="237" mass="25146">MTTTPFLFVVTGHTDLGDTGRKTGFHFEELSTPYYILRDAGYEVIFASPAGGEVKADPGSLKPQGENADSVDRFLADEKAMQALKTTMRTDAVKAAEVSGIYLPGGHGTMWDLPQDTALAKLVGELDAAGKPVAAVCHGPAGLVAAKRPDGTPVVKGRRVNSFTDAEERKVELEDVVPFLLESKLKELGAQFENAGLFEAHVARDGNLITGQNPASAKRLGEALRSALLANARQAAE</sequence>
<dbReference type="SUPFAM" id="SSF52317">
    <property type="entry name" value="Class I glutamine amidotransferase-like"/>
    <property type="match status" value="1"/>
</dbReference>
<dbReference type="PANTHER" id="PTHR48094:SF11">
    <property type="entry name" value="GLUTATHIONE-INDEPENDENT GLYOXALASE HSP31-RELATED"/>
    <property type="match status" value="1"/>
</dbReference>
<dbReference type="PANTHER" id="PTHR48094">
    <property type="entry name" value="PROTEIN/NUCLEIC ACID DEGLYCASE DJ-1-RELATED"/>
    <property type="match status" value="1"/>
</dbReference>
<dbReference type="InterPro" id="IPR029062">
    <property type="entry name" value="Class_I_gatase-like"/>
</dbReference>
<protein>
    <submittedName>
        <fullName evidence="5">Putative intracellular protease/amidase</fullName>
    </submittedName>
</protein>
<dbReference type="EMBL" id="RBIG01000001">
    <property type="protein sequence ID" value="RKQ73581.1"/>
    <property type="molecule type" value="Genomic_DNA"/>
</dbReference>